<comment type="pathway">
    <text evidence="1 6">Cell wall biogenesis; peptidoglycan biosynthesis.</text>
</comment>
<dbReference type="AlphaFoldDB" id="A0A1F8CT79"/>
<evidence type="ECO:0000256" key="3">
    <source>
        <dbReference type="ARBA" id="ARBA00022960"/>
    </source>
</evidence>
<keyword evidence="3 6" id="KW-0133">Cell shape</keyword>
<evidence type="ECO:0000256" key="2">
    <source>
        <dbReference type="ARBA" id="ARBA00022679"/>
    </source>
</evidence>
<dbReference type="GO" id="GO:0016740">
    <property type="term" value="F:transferase activity"/>
    <property type="evidence" value="ECO:0007669"/>
    <property type="project" value="UniProtKB-KW"/>
</dbReference>
<evidence type="ECO:0000313" key="10">
    <source>
        <dbReference type="Proteomes" id="UP000178999"/>
    </source>
</evidence>
<organism evidence="9 10">
    <name type="scientific">Candidatus Woesebacteria bacterium RIFOXYB1_FULL_38_16</name>
    <dbReference type="NCBI Taxonomy" id="1802538"/>
    <lineage>
        <taxon>Bacteria</taxon>
        <taxon>Candidatus Woeseibacteriota</taxon>
    </lineage>
</organism>
<feature type="domain" description="L,D-TPase catalytic" evidence="8">
    <location>
        <begin position="89"/>
        <end position="218"/>
    </location>
</feature>
<keyword evidence="7" id="KW-0472">Membrane</keyword>
<keyword evidence="7" id="KW-0812">Transmembrane</keyword>
<dbReference type="GO" id="GO:0018104">
    <property type="term" value="P:peptidoglycan-protein cross-linking"/>
    <property type="evidence" value="ECO:0007669"/>
    <property type="project" value="TreeGrafter"/>
</dbReference>
<proteinExistence type="predicted"/>
<evidence type="ECO:0000256" key="4">
    <source>
        <dbReference type="ARBA" id="ARBA00022984"/>
    </source>
</evidence>
<keyword evidence="4 6" id="KW-0573">Peptidoglycan synthesis</keyword>
<dbReference type="PANTHER" id="PTHR30582:SF2">
    <property type="entry name" value="L,D-TRANSPEPTIDASE YCIB-RELATED"/>
    <property type="match status" value="1"/>
</dbReference>
<dbReference type="GO" id="GO:0008360">
    <property type="term" value="P:regulation of cell shape"/>
    <property type="evidence" value="ECO:0007669"/>
    <property type="project" value="UniProtKB-UniRule"/>
</dbReference>
<evidence type="ECO:0000256" key="1">
    <source>
        <dbReference type="ARBA" id="ARBA00004752"/>
    </source>
</evidence>
<comment type="caution">
    <text evidence="9">The sequence shown here is derived from an EMBL/GenBank/DDBJ whole genome shotgun (WGS) entry which is preliminary data.</text>
</comment>
<dbReference type="EMBL" id="MGHY01000025">
    <property type="protein sequence ID" value="OGM78948.1"/>
    <property type="molecule type" value="Genomic_DNA"/>
</dbReference>
<feature type="active site" description="Nucleophile" evidence="6">
    <location>
        <position position="189"/>
    </location>
</feature>
<evidence type="ECO:0000256" key="7">
    <source>
        <dbReference type="SAM" id="Phobius"/>
    </source>
</evidence>
<feature type="active site" description="Proton donor/acceptor" evidence="6">
    <location>
        <position position="173"/>
    </location>
</feature>
<evidence type="ECO:0000256" key="6">
    <source>
        <dbReference type="PROSITE-ProRule" id="PRU01373"/>
    </source>
</evidence>
<dbReference type="InterPro" id="IPR005490">
    <property type="entry name" value="LD_TPept_cat_dom"/>
</dbReference>
<keyword evidence="5 6" id="KW-0961">Cell wall biogenesis/degradation</keyword>
<dbReference type="Gene3D" id="2.40.440.10">
    <property type="entry name" value="L,D-transpeptidase catalytic domain-like"/>
    <property type="match status" value="1"/>
</dbReference>
<dbReference type="InterPro" id="IPR050979">
    <property type="entry name" value="LD-transpeptidase"/>
</dbReference>
<reference evidence="9 10" key="1">
    <citation type="journal article" date="2016" name="Nat. Commun.">
        <title>Thousands of microbial genomes shed light on interconnected biogeochemical processes in an aquifer system.</title>
        <authorList>
            <person name="Anantharaman K."/>
            <person name="Brown C.T."/>
            <person name="Hug L.A."/>
            <person name="Sharon I."/>
            <person name="Castelle C.J."/>
            <person name="Probst A.J."/>
            <person name="Thomas B.C."/>
            <person name="Singh A."/>
            <person name="Wilkins M.J."/>
            <person name="Karaoz U."/>
            <person name="Brodie E.L."/>
            <person name="Williams K.H."/>
            <person name="Hubbard S.S."/>
            <person name="Banfield J.F."/>
        </authorList>
    </citation>
    <scope>NUCLEOTIDE SEQUENCE [LARGE SCALE GENOMIC DNA]</scope>
</reference>
<dbReference type="STRING" id="1802538.A2382_03585"/>
<dbReference type="GO" id="GO:0071555">
    <property type="term" value="P:cell wall organization"/>
    <property type="evidence" value="ECO:0007669"/>
    <property type="project" value="UniProtKB-UniRule"/>
</dbReference>
<protein>
    <recommendedName>
        <fullName evidence="8">L,D-TPase catalytic domain-containing protein</fullName>
    </recommendedName>
</protein>
<dbReference type="SUPFAM" id="SSF141523">
    <property type="entry name" value="L,D-transpeptidase catalytic domain-like"/>
    <property type="match status" value="1"/>
</dbReference>
<evidence type="ECO:0000259" key="8">
    <source>
        <dbReference type="PROSITE" id="PS52029"/>
    </source>
</evidence>
<dbReference type="Proteomes" id="UP000178999">
    <property type="component" value="Unassembled WGS sequence"/>
</dbReference>
<dbReference type="CDD" id="cd16913">
    <property type="entry name" value="YkuD_like"/>
    <property type="match status" value="1"/>
</dbReference>
<evidence type="ECO:0000313" key="9">
    <source>
        <dbReference type="EMBL" id="OGM78948.1"/>
    </source>
</evidence>
<dbReference type="GO" id="GO:0005576">
    <property type="term" value="C:extracellular region"/>
    <property type="evidence" value="ECO:0007669"/>
    <property type="project" value="TreeGrafter"/>
</dbReference>
<gene>
    <name evidence="9" type="ORF">A2382_03585</name>
</gene>
<keyword evidence="2" id="KW-0808">Transferase</keyword>
<accession>A0A1F8CT79</accession>
<keyword evidence="7" id="KW-1133">Transmembrane helix</keyword>
<dbReference type="InterPro" id="IPR038063">
    <property type="entry name" value="Transpep_catalytic_dom"/>
</dbReference>
<name>A0A1F8CT79_9BACT</name>
<dbReference type="Pfam" id="PF03734">
    <property type="entry name" value="YkuD"/>
    <property type="match status" value="1"/>
</dbReference>
<feature type="transmembrane region" description="Helical" evidence="7">
    <location>
        <begin position="12"/>
        <end position="32"/>
    </location>
</feature>
<dbReference type="GO" id="GO:0071972">
    <property type="term" value="F:peptidoglycan L,D-transpeptidase activity"/>
    <property type="evidence" value="ECO:0007669"/>
    <property type="project" value="TreeGrafter"/>
</dbReference>
<evidence type="ECO:0000256" key="5">
    <source>
        <dbReference type="ARBA" id="ARBA00023316"/>
    </source>
</evidence>
<dbReference type="UniPathway" id="UPA00219"/>
<dbReference type="PROSITE" id="PS52029">
    <property type="entry name" value="LD_TPASE"/>
    <property type="match status" value="1"/>
</dbReference>
<dbReference type="PANTHER" id="PTHR30582">
    <property type="entry name" value="L,D-TRANSPEPTIDASE"/>
    <property type="match status" value="1"/>
</dbReference>
<sequence>MVGLITVGSRRQFFILVPLFIIFGIGVVSRTLRTITPNVACTTSNFSGEFVSGEQLGYYQGEELFVPEMIAEIPNDSVSVLGVTNPLEKWIEIDLSEQTLRAWEGSSLFLETLVSTGLPWWPTPQGEFRVWAKIRAAKMEGGEGRYYYNLPNVPYVMYFENSNIPGSRGFGLHGTYWHNDFGKEQSNGCVDLPISMAEKLYFWVTPDLSLAGSSVFSSPENPGTKIVIHE</sequence>